<dbReference type="EMBL" id="CP101717">
    <property type="protein sequence ID" value="WLD56808.1"/>
    <property type="molecule type" value="Genomic_DNA"/>
</dbReference>
<feature type="domain" description="PRC-barrel" evidence="1">
    <location>
        <begin position="26"/>
        <end position="97"/>
    </location>
</feature>
<reference evidence="2" key="1">
    <citation type="submission" date="2022-07" db="EMBL/GenBank/DDBJ databases">
        <title>Complete genome sequence of Salinispirillum sp. LH10-3-1 capable of multiple carbohydrate inversion isolated from a soda lake.</title>
        <authorList>
            <person name="Liu J."/>
            <person name="Zhai Y."/>
            <person name="Zhang H."/>
            <person name="Yang H."/>
            <person name="Qu J."/>
            <person name="Li J."/>
        </authorList>
    </citation>
    <scope>NUCLEOTIDE SEQUENCE</scope>
    <source>
        <strain evidence="2">LH 10-3-1</strain>
    </source>
</reference>
<sequence length="130" mass="14517">MSLSTDLPNNGNPTAGSMTFGAVLLSADTIEGDDVYNLQDEKLGKIQNIMLDIHEGKIRYVVLASGGFLGMGDRLFAVPWSALKLDQDNKRFMLDVKLDRLKDAPGFDKDNWPDMADTTWNTTVHSYYTR</sequence>
<name>A0AB38YBR3_9GAMM</name>
<protein>
    <submittedName>
        <fullName evidence="2">PRC-barrel domain-containing protein</fullName>
    </submittedName>
</protein>
<dbReference type="AlphaFoldDB" id="A0AB38YBR3"/>
<accession>A0AB38YBR3</accession>
<dbReference type="PANTHER" id="PTHR36505:SF1">
    <property type="entry name" value="BLR1072 PROTEIN"/>
    <property type="match status" value="1"/>
</dbReference>
<proteinExistence type="predicted"/>
<dbReference type="SUPFAM" id="SSF50346">
    <property type="entry name" value="PRC-barrel domain"/>
    <property type="match status" value="1"/>
</dbReference>
<dbReference type="InterPro" id="IPR011033">
    <property type="entry name" value="PRC_barrel-like_sf"/>
</dbReference>
<dbReference type="Pfam" id="PF05239">
    <property type="entry name" value="PRC"/>
    <property type="match status" value="1"/>
</dbReference>
<dbReference type="RefSeq" id="WP_304994092.1">
    <property type="nucleotide sequence ID" value="NZ_CP101717.1"/>
</dbReference>
<dbReference type="PANTHER" id="PTHR36505">
    <property type="entry name" value="BLR1072 PROTEIN"/>
    <property type="match status" value="1"/>
</dbReference>
<evidence type="ECO:0000259" key="1">
    <source>
        <dbReference type="Pfam" id="PF05239"/>
    </source>
</evidence>
<dbReference type="InterPro" id="IPR027275">
    <property type="entry name" value="PRC-brl_dom"/>
</dbReference>
<organism evidence="2">
    <name type="scientific">Salinispirillum sp. LH 10-3-1</name>
    <dbReference type="NCBI Taxonomy" id="2952525"/>
    <lineage>
        <taxon>Bacteria</taxon>
        <taxon>Pseudomonadati</taxon>
        <taxon>Pseudomonadota</taxon>
        <taxon>Gammaproteobacteria</taxon>
        <taxon>Oceanospirillales</taxon>
        <taxon>Saccharospirillaceae</taxon>
        <taxon>Salinispirillum</taxon>
    </lineage>
</organism>
<evidence type="ECO:0000313" key="2">
    <source>
        <dbReference type="EMBL" id="WLD56808.1"/>
    </source>
</evidence>
<gene>
    <name evidence="2" type="ORF">NFC81_08695</name>
</gene>
<dbReference type="Gene3D" id="2.30.30.240">
    <property type="entry name" value="PRC-barrel domain"/>
    <property type="match status" value="1"/>
</dbReference>